<dbReference type="GO" id="GO:0016747">
    <property type="term" value="F:acyltransferase activity, transferring groups other than amino-acyl groups"/>
    <property type="evidence" value="ECO:0007669"/>
    <property type="project" value="InterPro"/>
</dbReference>
<dbReference type="Gene3D" id="3.40.630.30">
    <property type="match status" value="1"/>
</dbReference>
<dbReference type="Proteomes" id="UP000441586">
    <property type="component" value="Unassembled WGS sequence"/>
</dbReference>
<evidence type="ECO:0000313" key="3">
    <source>
        <dbReference type="Proteomes" id="UP000441586"/>
    </source>
</evidence>
<accession>A0A6A4RLD8</accession>
<dbReference type="Pfam" id="PF00583">
    <property type="entry name" value="Acetyltransf_1"/>
    <property type="match status" value="1"/>
</dbReference>
<sequence>MIIRPSLPTDATGISRVLTALTAAGLRVSPSDTDFALNNYIENPNGIECSVATDPEGVILGFQALLMAVEGNQYGVTPGWGIIGTHIHPEAIRQGIGGKLFIVTRRAALKANLKFIDATIQNYNTGGLAYYESVGFRTYETIEEAVRKVYDLS</sequence>
<keyword evidence="2" id="KW-0808">Transferase</keyword>
<organism evidence="2 3">
    <name type="scientific">Parasedimentitalea maritima</name>
    <dbReference type="NCBI Taxonomy" id="2578117"/>
    <lineage>
        <taxon>Bacteria</taxon>
        <taxon>Pseudomonadati</taxon>
        <taxon>Pseudomonadota</taxon>
        <taxon>Alphaproteobacteria</taxon>
        <taxon>Rhodobacterales</taxon>
        <taxon>Paracoccaceae</taxon>
        <taxon>Parasedimentitalea</taxon>
    </lineage>
</organism>
<dbReference type="EMBL" id="WSFO01000001">
    <property type="protein sequence ID" value="KAE9632735.1"/>
    <property type="molecule type" value="Genomic_DNA"/>
</dbReference>
<dbReference type="InterPro" id="IPR016181">
    <property type="entry name" value="Acyl_CoA_acyltransferase"/>
</dbReference>
<name>A0A6A4RLD8_9RHOB</name>
<comment type="caution">
    <text evidence="2">The sequence shown here is derived from an EMBL/GenBank/DDBJ whole genome shotgun (WGS) entry which is preliminary data.</text>
</comment>
<dbReference type="InterPro" id="IPR000182">
    <property type="entry name" value="GNAT_dom"/>
</dbReference>
<dbReference type="AlphaFoldDB" id="A0A6A4RLD8"/>
<proteinExistence type="predicted"/>
<dbReference type="PROSITE" id="PS51186">
    <property type="entry name" value="GNAT"/>
    <property type="match status" value="1"/>
</dbReference>
<gene>
    <name evidence="2" type="ORF">GP644_02885</name>
</gene>
<dbReference type="SUPFAM" id="SSF55729">
    <property type="entry name" value="Acyl-CoA N-acyltransferases (Nat)"/>
    <property type="match status" value="1"/>
</dbReference>
<evidence type="ECO:0000313" key="2">
    <source>
        <dbReference type="EMBL" id="KAE9632735.1"/>
    </source>
</evidence>
<protein>
    <submittedName>
        <fullName evidence="2">GNAT family N-acetyltransferase</fullName>
    </submittedName>
</protein>
<dbReference type="RefSeq" id="WP_158976885.1">
    <property type="nucleotide sequence ID" value="NZ_WSFO01000001.1"/>
</dbReference>
<evidence type="ECO:0000259" key="1">
    <source>
        <dbReference type="PROSITE" id="PS51186"/>
    </source>
</evidence>
<feature type="domain" description="N-acetyltransferase" evidence="1">
    <location>
        <begin position="1"/>
        <end position="153"/>
    </location>
</feature>
<reference evidence="2 3" key="1">
    <citation type="submission" date="2019-12" db="EMBL/GenBank/DDBJ databases">
        <authorList>
            <person name="Zhang Y.-J."/>
        </authorList>
    </citation>
    <scope>NUCLEOTIDE SEQUENCE [LARGE SCALE GENOMIC DNA]</scope>
    <source>
        <strain evidence="2 3">H18S-6</strain>
    </source>
</reference>